<keyword evidence="2" id="KW-1185">Reference proteome</keyword>
<sequence>MLILHHLHLYLHLQLSPAILYYRIQNHHPKLHRFPNVKFPRFCRYQTFKMLSQFFHHPRTRFYQYLPLRILIQSYITCVIYQLTIILINYSHNSCDFLFSIRLAHYFRKSDNQFFLTQEPIVIQIQCLKSLHYRGFLLIGGEIIDHKNPSCFLEFANSLKCSNIVQHFIQIRNFNLCLMFLNPRICECICCATSFGRISQHFNIFYLTNILVINYFASLETDFHSSVSKLYFPSLTLAMII</sequence>
<accession>A0A8J8SWM9</accession>
<comment type="caution">
    <text evidence="1">The sequence shown here is derived from an EMBL/GenBank/DDBJ whole genome shotgun (WGS) entry which is preliminary data.</text>
</comment>
<dbReference type="Proteomes" id="UP000785679">
    <property type="component" value="Unassembled WGS sequence"/>
</dbReference>
<dbReference type="EMBL" id="RRYP01018961">
    <property type="protein sequence ID" value="TNV73400.1"/>
    <property type="molecule type" value="Genomic_DNA"/>
</dbReference>
<proteinExistence type="predicted"/>
<name>A0A8J8SWM9_HALGN</name>
<gene>
    <name evidence="1" type="ORF">FGO68_gene9788</name>
</gene>
<protein>
    <submittedName>
        <fullName evidence="1">Uncharacterized protein</fullName>
    </submittedName>
</protein>
<reference evidence="1" key="1">
    <citation type="submission" date="2019-06" db="EMBL/GenBank/DDBJ databases">
        <authorList>
            <person name="Zheng W."/>
        </authorList>
    </citation>
    <scope>NUCLEOTIDE SEQUENCE</scope>
    <source>
        <strain evidence="1">QDHG01</strain>
    </source>
</reference>
<evidence type="ECO:0000313" key="1">
    <source>
        <dbReference type="EMBL" id="TNV73400.1"/>
    </source>
</evidence>
<organism evidence="1 2">
    <name type="scientific">Halteria grandinella</name>
    <dbReference type="NCBI Taxonomy" id="5974"/>
    <lineage>
        <taxon>Eukaryota</taxon>
        <taxon>Sar</taxon>
        <taxon>Alveolata</taxon>
        <taxon>Ciliophora</taxon>
        <taxon>Intramacronucleata</taxon>
        <taxon>Spirotrichea</taxon>
        <taxon>Stichotrichia</taxon>
        <taxon>Sporadotrichida</taxon>
        <taxon>Halteriidae</taxon>
        <taxon>Halteria</taxon>
    </lineage>
</organism>
<evidence type="ECO:0000313" key="2">
    <source>
        <dbReference type="Proteomes" id="UP000785679"/>
    </source>
</evidence>
<dbReference type="AlphaFoldDB" id="A0A8J8SWM9"/>